<dbReference type="Proteomes" id="UP000001070">
    <property type="component" value="Unassembled WGS sequence"/>
</dbReference>
<gene>
    <name evidence="2" type="primary">Dgri\GH23871</name>
    <name evidence="2" type="ORF">Dgri_GH23871</name>
</gene>
<accession>B4K238</accession>
<evidence type="ECO:0000313" key="3">
    <source>
        <dbReference type="Proteomes" id="UP000001070"/>
    </source>
</evidence>
<dbReference type="InParanoid" id="B4K238"/>
<dbReference type="EMBL" id="CH918400">
    <property type="protein sequence ID" value="EDW05045.1"/>
    <property type="molecule type" value="Genomic_DNA"/>
</dbReference>
<evidence type="ECO:0000313" key="2">
    <source>
        <dbReference type="EMBL" id="EDW05045.1"/>
    </source>
</evidence>
<organism evidence="3">
    <name type="scientific">Drosophila grimshawi</name>
    <name type="common">Hawaiian fruit fly</name>
    <name type="synonym">Idiomyia grimshawi</name>
    <dbReference type="NCBI Taxonomy" id="7222"/>
    <lineage>
        <taxon>Eukaryota</taxon>
        <taxon>Metazoa</taxon>
        <taxon>Ecdysozoa</taxon>
        <taxon>Arthropoda</taxon>
        <taxon>Hexapoda</taxon>
        <taxon>Insecta</taxon>
        <taxon>Pterygota</taxon>
        <taxon>Neoptera</taxon>
        <taxon>Endopterygota</taxon>
        <taxon>Diptera</taxon>
        <taxon>Brachycera</taxon>
        <taxon>Muscomorpha</taxon>
        <taxon>Ephydroidea</taxon>
        <taxon>Drosophilidae</taxon>
        <taxon>Drosophila</taxon>
        <taxon>Hawaiian Drosophila</taxon>
    </lineage>
</organism>
<reference evidence="2 3" key="1">
    <citation type="journal article" date="2007" name="Nature">
        <title>Evolution of genes and genomes on the Drosophila phylogeny.</title>
        <authorList>
            <consortium name="Drosophila 12 Genomes Consortium"/>
            <person name="Clark A.G."/>
            <person name="Eisen M.B."/>
            <person name="Smith D.R."/>
            <person name="Bergman C.M."/>
            <person name="Oliver B."/>
            <person name="Markow T.A."/>
            <person name="Kaufman T.C."/>
            <person name="Kellis M."/>
            <person name="Gelbart W."/>
            <person name="Iyer V.N."/>
            <person name="Pollard D.A."/>
            <person name="Sackton T.B."/>
            <person name="Larracuente A.M."/>
            <person name="Singh N.D."/>
            <person name="Abad J.P."/>
            <person name="Abt D.N."/>
            <person name="Adryan B."/>
            <person name="Aguade M."/>
            <person name="Akashi H."/>
            <person name="Anderson W.W."/>
            <person name="Aquadro C.F."/>
            <person name="Ardell D.H."/>
            <person name="Arguello R."/>
            <person name="Artieri C.G."/>
            <person name="Barbash D.A."/>
            <person name="Barker D."/>
            <person name="Barsanti P."/>
            <person name="Batterham P."/>
            <person name="Batzoglou S."/>
            <person name="Begun D."/>
            <person name="Bhutkar A."/>
            <person name="Blanco E."/>
            <person name="Bosak S.A."/>
            <person name="Bradley R.K."/>
            <person name="Brand A.D."/>
            <person name="Brent M.R."/>
            <person name="Brooks A.N."/>
            <person name="Brown R.H."/>
            <person name="Butlin R.K."/>
            <person name="Caggese C."/>
            <person name="Calvi B.R."/>
            <person name="Bernardo de Carvalho A."/>
            <person name="Caspi A."/>
            <person name="Castrezana S."/>
            <person name="Celniker S.E."/>
            <person name="Chang J.L."/>
            <person name="Chapple C."/>
            <person name="Chatterji S."/>
            <person name="Chinwalla A."/>
            <person name="Civetta A."/>
            <person name="Clifton S.W."/>
            <person name="Comeron J.M."/>
            <person name="Costello J.C."/>
            <person name="Coyne J.A."/>
            <person name="Daub J."/>
            <person name="David R.G."/>
            <person name="Delcher A.L."/>
            <person name="Delehaunty K."/>
            <person name="Do C.B."/>
            <person name="Ebling H."/>
            <person name="Edwards K."/>
            <person name="Eickbush T."/>
            <person name="Evans J.D."/>
            <person name="Filipski A."/>
            <person name="Findeiss S."/>
            <person name="Freyhult E."/>
            <person name="Fulton L."/>
            <person name="Fulton R."/>
            <person name="Garcia A.C."/>
            <person name="Gardiner A."/>
            <person name="Garfield D.A."/>
            <person name="Garvin B.E."/>
            <person name="Gibson G."/>
            <person name="Gilbert D."/>
            <person name="Gnerre S."/>
            <person name="Godfrey J."/>
            <person name="Good R."/>
            <person name="Gotea V."/>
            <person name="Gravely B."/>
            <person name="Greenberg A.J."/>
            <person name="Griffiths-Jones S."/>
            <person name="Gross S."/>
            <person name="Guigo R."/>
            <person name="Gustafson E.A."/>
            <person name="Haerty W."/>
            <person name="Hahn M.W."/>
            <person name="Halligan D.L."/>
            <person name="Halpern A.L."/>
            <person name="Halter G.M."/>
            <person name="Han M.V."/>
            <person name="Heger A."/>
            <person name="Hillier L."/>
            <person name="Hinrichs A.S."/>
            <person name="Holmes I."/>
            <person name="Hoskins R.A."/>
            <person name="Hubisz M.J."/>
            <person name="Hultmark D."/>
            <person name="Huntley M.A."/>
            <person name="Jaffe D.B."/>
            <person name="Jagadeeshan S."/>
            <person name="Jeck W.R."/>
            <person name="Johnson J."/>
            <person name="Jones C.D."/>
            <person name="Jordan W.C."/>
            <person name="Karpen G.H."/>
            <person name="Kataoka E."/>
            <person name="Keightley P.D."/>
            <person name="Kheradpour P."/>
            <person name="Kirkness E.F."/>
            <person name="Koerich L.B."/>
            <person name="Kristiansen K."/>
            <person name="Kudrna D."/>
            <person name="Kulathinal R.J."/>
            <person name="Kumar S."/>
            <person name="Kwok R."/>
            <person name="Lander E."/>
            <person name="Langley C.H."/>
            <person name="Lapoint R."/>
            <person name="Lazzaro B.P."/>
            <person name="Lee S.J."/>
            <person name="Levesque L."/>
            <person name="Li R."/>
            <person name="Lin C.F."/>
            <person name="Lin M.F."/>
            <person name="Lindblad-Toh K."/>
            <person name="Llopart A."/>
            <person name="Long M."/>
            <person name="Low L."/>
            <person name="Lozovsky E."/>
            <person name="Lu J."/>
            <person name="Luo M."/>
            <person name="Machado C.A."/>
            <person name="Makalowski W."/>
            <person name="Marzo M."/>
            <person name="Matsuda M."/>
            <person name="Matzkin L."/>
            <person name="McAllister B."/>
            <person name="McBride C.S."/>
            <person name="McKernan B."/>
            <person name="McKernan K."/>
            <person name="Mendez-Lago M."/>
            <person name="Minx P."/>
            <person name="Mollenhauer M.U."/>
            <person name="Montooth K."/>
            <person name="Mount S.M."/>
            <person name="Mu X."/>
            <person name="Myers E."/>
            <person name="Negre B."/>
            <person name="Newfeld S."/>
            <person name="Nielsen R."/>
            <person name="Noor M.A."/>
            <person name="O'Grady P."/>
            <person name="Pachter L."/>
            <person name="Papaceit M."/>
            <person name="Parisi M.J."/>
            <person name="Parisi M."/>
            <person name="Parts L."/>
            <person name="Pedersen J.S."/>
            <person name="Pesole G."/>
            <person name="Phillippy A.M."/>
            <person name="Ponting C.P."/>
            <person name="Pop M."/>
            <person name="Porcelli D."/>
            <person name="Powell J.R."/>
            <person name="Prohaska S."/>
            <person name="Pruitt K."/>
            <person name="Puig M."/>
            <person name="Quesneville H."/>
            <person name="Ram K.R."/>
            <person name="Rand D."/>
            <person name="Rasmussen M.D."/>
            <person name="Reed L.K."/>
            <person name="Reenan R."/>
            <person name="Reily A."/>
            <person name="Remington K.A."/>
            <person name="Rieger T.T."/>
            <person name="Ritchie M.G."/>
            <person name="Robin C."/>
            <person name="Rogers Y.H."/>
            <person name="Rohde C."/>
            <person name="Rozas J."/>
            <person name="Rubenfield M.J."/>
            <person name="Ruiz A."/>
            <person name="Russo S."/>
            <person name="Salzberg S.L."/>
            <person name="Sanchez-Gracia A."/>
            <person name="Saranga D.J."/>
            <person name="Sato H."/>
            <person name="Schaeffer S.W."/>
            <person name="Schatz M.C."/>
            <person name="Schlenke T."/>
            <person name="Schwartz R."/>
            <person name="Segarra C."/>
            <person name="Singh R.S."/>
            <person name="Sirot L."/>
            <person name="Sirota M."/>
            <person name="Sisneros N.B."/>
            <person name="Smith C.D."/>
            <person name="Smith T.F."/>
            <person name="Spieth J."/>
            <person name="Stage D.E."/>
            <person name="Stark A."/>
            <person name="Stephan W."/>
            <person name="Strausberg R.L."/>
            <person name="Strempel S."/>
            <person name="Sturgill D."/>
            <person name="Sutton G."/>
            <person name="Sutton G.G."/>
            <person name="Tao W."/>
            <person name="Teichmann S."/>
            <person name="Tobari Y.N."/>
            <person name="Tomimura Y."/>
            <person name="Tsolas J.M."/>
            <person name="Valente V.L."/>
            <person name="Venter E."/>
            <person name="Venter J.C."/>
            <person name="Vicario S."/>
            <person name="Vieira F.G."/>
            <person name="Vilella A.J."/>
            <person name="Villasante A."/>
            <person name="Walenz B."/>
            <person name="Wang J."/>
            <person name="Wasserman M."/>
            <person name="Watts T."/>
            <person name="Wilson D."/>
            <person name="Wilson R.K."/>
            <person name="Wing R.A."/>
            <person name="Wolfner M.F."/>
            <person name="Wong A."/>
            <person name="Wong G.K."/>
            <person name="Wu C.I."/>
            <person name="Wu G."/>
            <person name="Yamamoto D."/>
            <person name="Yang H.P."/>
            <person name="Yang S.P."/>
            <person name="Yorke J.A."/>
            <person name="Yoshida K."/>
            <person name="Zdobnov E."/>
            <person name="Zhang P."/>
            <person name="Zhang Y."/>
            <person name="Zimin A.V."/>
            <person name="Baldwin J."/>
            <person name="Abdouelleil A."/>
            <person name="Abdulkadir J."/>
            <person name="Abebe A."/>
            <person name="Abera B."/>
            <person name="Abreu J."/>
            <person name="Acer S.C."/>
            <person name="Aftuck L."/>
            <person name="Alexander A."/>
            <person name="An P."/>
            <person name="Anderson E."/>
            <person name="Anderson S."/>
            <person name="Arachi H."/>
            <person name="Azer M."/>
            <person name="Bachantsang P."/>
            <person name="Barry A."/>
            <person name="Bayul T."/>
            <person name="Berlin A."/>
            <person name="Bessette D."/>
            <person name="Bloom T."/>
            <person name="Blye J."/>
            <person name="Boguslavskiy L."/>
            <person name="Bonnet C."/>
            <person name="Boukhgalter B."/>
            <person name="Bourzgui I."/>
            <person name="Brown A."/>
            <person name="Cahill P."/>
            <person name="Channer S."/>
            <person name="Cheshatsang Y."/>
            <person name="Chuda L."/>
            <person name="Citroen M."/>
            <person name="Collymore A."/>
            <person name="Cooke P."/>
            <person name="Costello M."/>
            <person name="D'Aco K."/>
            <person name="Daza R."/>
            <person name="De Haan G."/>
            <person name="DeGray S."/>
            <person name="DeMaso C."/>
            <person name="Dhargay N."/>
            <person name="Dooley K."/>
            <person name="Dooley E."/>
            <person name="Doricent M."/>
            <person name="Dorje P."/>
            <person name="Dorjee K."/>
            <person name="Dupes A."/>
            <person name="Elong R."/>
            <person name="Falk J."/>
            <person name="Farina A."/>
            <person name="Faro S."/>
            <person name="Ferguson D."/>
            <person name="Fisher S."/>
            <person name="Foley C.D."/>
            <person name="Franke A."/>
            <person name="Friedrich D."/>
            <person name="Gadbois L."/>
            <person name="Gearin G."/>
            <person name="Gearin C.R."/>
            <person name="Giannoukos G."/>
            <person name="Goode T."/>
            <person name="Graham J."/>
            <person name="Grandbois E."/>
            <person name="Grewal S."/>
            <person name="Gyaltsen K."/>
            <person name="Hafez N."/>
            <person name="Hagos B."/>
            <person name="Hall J."/>
            <person name="Henson C."/>
            <person name="Hollinger A."/>
            <person name="Honan T."/>
            <person name="Huard M.D."/>
            <person name="Hughes L."/>
            <person name="Hurhula B."/>
            <person name="Husby M.E."/>
            <person name="Kamat A."/>
            <person name="Kanga B."/>
            <person name="Kashin S."/>
            <person name="Khazanovich D."/>
            <person name="Kisner P."/>
            <person name="Lance K."/>
            <person name="Lara M."/>
            <person name="Lee W."/>
            <person name="Lennon N."/>
            <person name="Letendre F."/>
            <person name="LeVine R."/>
            <person name="Lipovsky A."/>
            <person name="Liu X."/>
            <person name="Liu J."/>
            <person name="Liu S."/>
            <person name="Lokyitsang T."/>
            <person name="Lokyitsang Y."/>
            <person name="Lubonja R."/>
            <person name="Lui A."/>
            <person name="MacDonald P."/>
            <person name="Magnisalis V."/>
            <person name="Maru K."/>
            <person name="Matthews C."/>
            <person name="McCusker W."/>
            <person name="McDonough S."/>
            <person name="Mehta T."/>
            <person name="Meldrim J."/>
            <person name="Meneus L."/>
            <person name="Mihai O."/>
            <person name="Mihalev A."/>
            <person name="Mihova T."/>
            <person name="Mittelman R."/>
            <person name="Mlenga V."/>
            <person name="Montmayeur A."/>
            <person name="Mulrain L."/>
            <person name="Navidi A."/>
            <person name="Naylor J."/>
            <person name="Negash T."/>
            <person name="Nguyen T."/>
            <person name="Nguyen N."/>
            <person name="Nicol R."/>
            <person name="Norbu C."/>
            <person name="Norbu N."/>
            <person name="Novod N."/>
            <person name="O'Neill B."/>
            <person name="Osman S."/>
            <person name="Markiewicz E."/>
            <person name="Oyono O.L."/>
            <person name="Patti C."/>
            <person name="Phunkhang P."/>
            <person name="Pierre F."/>
            <person name="Priest M."/>
            <person name="Raghuraman S."/>
            <person name="Rege F."/>
            <person name="Reyes R."/>
            <person name="Rise C."/>
            <person name="Rogov P."/>
            <person name="Ross K."/>
            <person name="Ryan E."/>
            <person name="Settipalli S."/>
            <person name="Shea T."/>
            <person name="Sherpa N."/>
            <person name="Shi L."/>
            <person name="Shih D."/>
            <person name="Sparrow T."/>
            <person name="Spaulding J."/>
            <person name="Stalker J."/>
            <person name="Stange-Thomann N."/>
            <person name="Stavropoulos S."/>
            <person name="Stone C."/>
            <person name="Strader C."/>
            <person name="Tesfaye S."/>
            <person name="Thomson T."/>
            <person name="Thoulutsang Y."/>
            <person name="Thoulutsang D."/>
            <person name="Topham K."/>
            <person name="Topping I."/>
            <person name="Tsamla T."/>
            <person name="Vassiliev H."/>
            <person name="Vo A."/>
            <person name="Wangchuk T."/>
            <person name="Wangdi T."/>
            <person name="Weiand M."/>
            <person name="Wilkinson J."/>
            <person name="Wilson A."/>
            <person name="Yadav S."/>
            <person name="Young G."/>
            <person name="Yu Q."/>
            <person name="Zembek L."/>
            <person name="Zhong D."/>
            <person name="Zimmer A."/>
            <person name="Zwirko Z."/>
            <person name="Jaffe D.B."/>
            <person name="Alvarez P."/>
            <person name="Brockman W."/>
            <person name="Butler J."/>
            <person name="Chin C."/>
            <person name="Gnerre S."/>
            <person name="Grabherr M."/>
            <person name="Kleber M."/>
            <person name="Mauceli E."/>
            <person name="MacCallum I."/>
        </authorList>
    </citation>
    <scope>NUCLEOTIDE SEQUENCE [LARGE SCALE GENOMIC DNA]</scope>
    <source>
        <strain evidence="3">Tucson 15287-2541.00</strain>
    </source>
</reference>
<feature type="region of interest" description="Disordered" evidence="1">
    <location>
        <begin position="1"/>
        <end position="28"/>
    </location>
</feature>
<protein>
    <submittedName>
        <fullName evidence="2">GH23871</fullName>
    </submittedName>
</protein>
<keyword evidence="3" id="KW-1185">Reference proteome</keyword>
<dbReference type="AlphaFoldDB" id="B4K238"/>
<evidence type="ECO:0000256" key="1">
    <source>
        <dbReference type="SAM" id="MobiDB-lite"/>
    </source>
</evidence>
<proteinExistence type="predicted"/>
<dbReference type="HOGENOM" id="CLU_3070874_0_0_1"/>
<name>B4K238_DROGR</name>
<sequence length="53" mass="5957">MLSVTKSVDNPNPSPNPSLSPSLSPNPFQPSIRAVYVRWVTKYLYRVLHSLTT</sequence>